<keyword evidence="3" id="KW-1185">Reference proteome</keyword>
<dbReference type="EMBL" id="JAHRHJ020000011">
    <property type="protein sequence ID" value="KAH9294774.1"/>
    <property type="molecule type" value="Genomic_DNA"/>
</dbReference>
<protein>
    <submittedName>
        <fullName evidence="2">Uncharacterized protein</fullName>
    </submittedName>
</protein>
<comment type="caution">
    <text evidence="2">The sequence shown here is derived from an EMBL/GenBank/DDBJ whole genome shotgun (WGS) entry which is preliminary data.</text>
</comment>
<organism evidence="2 3">
    <name type="scientific">Taxus chinensis</name>
    <name type="common">Chinese yew</name>
    <name type="synonym">Taxus wallichiana var. chinensis</name>
    <dbReference type="NCBI Taxonomy" id="29808"/>
    <lineage>
        <taxon>Eukaryota</taxon>
        <taxon>Viridiplantae</taxon>
        <taxon>Streptophyta</taxon>
        <taxon>Embryophyta</taxon>
        <taxon>Tracheophyta</taxon>
        <taxon>Spermatophyta</taxon>
        <taxon>Pinopsida</taxon>
        <taxon>Pinidae</taxon>
        <taxon>Conifers II</taxon>
        <taxon>Cupressales</taxon>
        <taxon>Taxaceae</taxon>
        <taxon>Taxus</taxon>
    </lineage>
</organism>
<accession>A0AA38F708</accession>
<gene>
    <name evidence="2" type="ORF">KI387_038362</name>
</gene>
<evidence type="ECO:0000313" key="2">
    <source>
        <dbReference type="EMBL" id="KAH9294774.1"/>
    </source>
</evidence>
<name>A0AA38F708_TAXCH</name>
<feature type="non-terminal residue" evidence="2">
    <location>
        <position position="1"/>
    </location>
</feature>
<dbReference type="AlphaFoldDB" id="A0AA38F708"/>
<evidence type="ECO:0000313" key="3">
    <source>
        <dbReference type="Proteomes" id="UP000824469"/>
    </source>
</evidence>
<reference evidence="2 3" key="1">
    <citation type="journal article" date="2021" name="Nat. Plants">
        <title>The Taxus genome provides insights into paclitaxel biosynthesis.</title>
        <authorList>
            <person name="Xiong X."/>
            <person name="Gou J."/>
            <person name="Liao Q."/>
            <person name="Li Y."/>
            <person name="Zhou Q."/>
            <person name="Bi G."/>
            <person name="Li C."/>
            <person name="Du R."/>
            <person name="Wang X."/>
            <person name="Sun T."/>
            <person name="Guo L."/>
            <person name="Liang H."/>
            <person name="Lu P."/>
            <person name="Wu Y."/>
            <person name="Zhang Z."/>
            <person name="Ro D.K."/>
            <person name="Shang Y."/>
            <person name="Huang S."/>
            <person name="Yan J."/>
        </authorList>
    </citation>
    <scope>NUCLEOTIDE SEQUENCE [LARGE SCALE GENOMIC DNA]</scope>
    <source>
        <strain evidence="2">Ta-2019</strain>
    </source>
</reference>
<sequence length="58" mass="6141">IPKMGNASHSSLLRESNTEGPLSSGEHGKPVTQDNGGYVVGEGHQVFPKSPSRAHPEF</sequence>
<feature type="compositionally biased region" description="Polar residues" evidence="1">
    <location>
        <begin position="7"/>
        <end position="21"/>
    </location>
</feature>
<feature type="region of interest" description="Disordered" evidence="1">
    <location>
        <begin position="1"/>
        <end position="58"/>
    </location>
</feature>
<dbReference type="Proteomes" id="UP000824469">
    <property type="component" value="Unassembled WGS sequence"/>
</dbReference>
<evidence type="ECO:0000256" key="1">
    <source>
        <dbReference type="SAM" id="MobiDB-lite"/>
    </source>
</evidence>
<proteinExistence type="predicted"/>